<proteinExistence type="predicted"/>
<evidence type="ECO:0000313" key="1">
    <source>
        <dbReference type="EMBL" id="MBB5102581.1"/>
    </source>
</evidence>
<sequence>MSDAWPEYVAGVLALATGAAASALVNAWRRRRPGPDEDLTPGNRE</sequence>
<dbReference type="Proteomes" id="UP000549009">
    <property type="component" value="Unassembled WGS sequence"/>
</dbReference>
<comment type="caution">
    <text evidence="1">The sequence shown here is derived from an EMBL/GenBank/DDBJ whole genome shotgun (WGS) entry which is preliminary data.</text>
</comment>
<evidence type="ECO:0000313" key="2">
    <source>
        <dbReference type="Proteomes" id="UP000549009"/>
    </source>
</evidence>
<dbReference type="RefSeq" id="WP_170316605.1">
    <property type="nucleotide sequence ID" value="NZ_BMSQ01000010.1"/>
</dbReference>
<gene>
    <name evidence="1" type="ORF">FHS40_001634</name>
</gene>
<reference evidence="1 2" key="1">
    <citation type="submission" date="2020-08" db="EMBL/GenBank/DDBJ databases">
        <title>Genomic Encyclopedia of Type Strains, Phase III (KMG-III): the genomes of soil and plant-associated and newly described type strains.</title>
        <authorList>
            <person name="Whitman W."/>
        </authorList>
    </citation>
    <scope>NUCLEOTIDE SEQUENCE [LARGE SCALE GENOMIC DNA]</scope>
    <source>
        <strain evidence="1 2">CECT 3146</strain>
    </source>
</reference>
<dbReference type="AlphaFoldDB" id="A0A7W8ESM1"/>
<keyword evidence="2" id="KW-1185">Reference proteome</keyword>
<protein>
    <submittedName>
        <fullName evidence="1">Uncharacterized protein</fullName>
    </submittedName>
</protein>
<dbReference type="EMBL" id="JACHJD010000002">
    <property type="protein sequence ID" value="MBB5102581.1"/>
    <property type="molecule type" value="Genomic_DNA"/>
</dbReference>
<accession>A0A7W8ESM1</accession>
<name>A0A7W8ESM1_STRST</name>
<organism evidence="1 2">
    <name type="scientific">Streptomyces spectabilis</name>
    <dbReference type="NCBI Taxonomy" id="68270"/>
    <lineage>
        <taxon>Bacteria</taxon>
        <taxon>Bacillati</taxon>
        <taxon>Actinomycetota</taxon>
        <taxon>Actinomycetes</taxon>
        <taxon>Kitasatosporales</taxon>
        <taxon>Streptomycetaceae</taxon>
        <taxon>Streptomyces</taxon>
    </lineage>
</organism>